<name>A0A3P8JX34_TSUPA</name>
<accession>A0A3P8JX34</accession>
<gene>
    <name evidence="1" type="ORF">NCTC10741_01001</name>
</gene>
<dbReference type="Proteomes" id="UP000271626">
    <property type="component" value="Chromosome"/>
</dbReference>
<dbReference type="AlphaFoldDB" id="A0A3P8JX34"/>
<dbReference type="EMBL" id="LR131273">
    <property type="protein sequence ID" value="VDR37889.1"/>
    <property type="molecule type" value="Genomic_DNA"/>
</dbReference>
<evidence type="ECO:0000313" key="2">
    <source>
        <dbReference type="Proteomes" id="UP000271626"/>
    </source>
</evidence>
<evidence type="ECO:0000313" key="1">
    <source>
        <dbReference type="EMBL" id="VDR37889.1"/>
    </source>
</evidence>
<reference evidence="1 2" key="1">
    <citation type="submission" date="2018-12" db="EMBL/GenBank/DDBJ databases">
        <authorList>
            <consortium name="Pathogen Informatics"/>
        </authorList>
    </citation>
    <scope>NUCLEOTIDE SEQUENCE [LARGE SCALE GENOMIC DNA]</scope>
    <source>
        <strain evidence="1 2">NCTC10741</strain>
    </source>
</reference>
<organism evidence="1 2">
    <name type="scientific">Tsukamurella paurometabola</name>
    <name type="common">Corynebacterium paurometabolum</name>
    <dbReference type="NCBI Taxonomy" id="2061"/>
    <lineage>
        <taxon>Bacteria</taxon>
        <taxon>Bacillati</taxon>
        <taxon>Actinomycetota</taxon>
        <taxon>Actinomycetes</taxon>
        <taxon>Mycobacteriales</taxon>
        <taxon>Tsukamurellaceae</taxon>
        <taxon>Tsukamurella</taxon>
    </lineage>
</organism>
<protein>
    <submittedName>
        <fullName evidence="1">Uncharacterized protein</fullName>
    </submittedName>
</protein>
<proteinExistence type="predicted"/>
<sequence length="86" mass="9277">MPEGGCEVDEEFGELPVEILKCDREVFADITCPEEVASAHGQEKPARLGCGQKERRWRIGCRNDSVGGAVAASAVKCCVDVMPLLL</sequence>